<keyword evidence="1" id="KW-0732">Signal</keyword>
<organism evidence="2 3">
    <name type="scientific">Porites evermanni</name>
    <dbReference type="NCBI Taxonomy" id="104178"/>
    <lineage>
        <taxon>Eukaryota</taxon>
        <taxon>Metazoa</taxon>
        <taxon>Cnidaria</taxon>
        <taxon>Anthozoa</taxon>
        <taxon>Hexacorallia</taxon>
        <taxon>Scleractinia</taxon>
        <taxon>Fungiina</taxon>
        <taxon>Poritidae</taxon>
        <taxon>Porites</taxon>
    </lineage>
</organism>
<feature type="chain" id="PRO_5047081553" evidence="1">
    <location>
        <begin position="20"/>
        <end position="97"/>
    </location>
</feature>
<reference evidence="2 3" key="1">
    <citation type="submission" date="2022-05" db="EMBL/GenBank/DDBJ databases">
        <authorList>
            <consortium name="Genoscope - CEA"/>
            <person name="William W."/>
        </authorList>
    </citation>
    <scope>NUCLEOTIDE SEQUENCE [LARGE SCALE GENOMIC DNA]</scope>
</reference>
<evidence type="ECO:0000313" key="2">
    <source>
        <dbReference type="EMBL" id="CAH3013735.1"/>
    </source>
</evidence>
<feature type="signal peptide" evidence="1">
    <location>
        <begin position="1"/>
        <end position="19"/>
    </location>
</feature>
<comment type="caution">
    <text evidence="2">The sequence shown here is derived from an EMBL/GenBank/DDBJ whole genome shotgun (WGS) entry which is preliminary data.</text>
</comment>
<keyword evidence="3" id="KW-1185">Reference proteome</keyword>
<dbReference type="Proteomes" id="UP001159427">
    <property type="component" value="Unassembled WGS sequence"/>
</dbReference>
<protein>
    <submittedName>
        <fullName evidence="2">Uncharacterized protein</fullName>
    </submittedName>
</protein>
<evidence type="ECO:0000256" key="1">
    <source>
        <dbReference type="SAM" id="SignalP"/>
    </source>
</evidence>
<sequence>MKSTFFLCVIFVLVACSFCSPAKKAVNSLKKAVASQQRTRRSLPVDNIASAISSIMDSIEEVPNTRNKRSSDELMNSLKNALEEEGLEDVSANNVAR</sequence>
<gene>
    <name evidence="2" type="ORF">PEVE_00013390</name>
</gene>
<dbReference type="EMBL" id="CALNXI010000002">
    <property type="protein sequence ID" value="CAH3013735.1"/>
    <property type="molecule type" value="Genomic_DNA"/>
</dbReference>
<dbReference type="PROSITE" id="PS51257">
    <property type="entry name" value="PROKAR_LIPOPROTEIN"/>
    <property type="match status" value="1"/>
</dbReference>
<evidence type="ECO:0000313" key="3">
    <source>
        <dbReference type="Proteomes" id="UP001159427"/>
    </source>
</evidence>
<proteinExistence type="predicted"/>
<accession>A0ABN8LE40</accession>
<name>A0ABN8LE40_9CNID</name>